<dbReference type="InterPro" id="IPR029261">
    <property type="entry name" value="Transposase_Znf"/>
</dbReference>
<evidence type="ECO:0000259" key="1">
    <source>
        <dbReference type="Pfam" id="PF01610"/>
    </source>
</evidence>
<dbReference type="InterPro" id="IPR047951">
    <property type="entry name" value="Transpos_ISL3"/>
</dbReference>
<reference evidence="3 4" key="1">
    <citation type="submission" date="2021-03" db="EMBL/GenBank/DDBJ databases">
        <title>Enterococcal diversity collection.</title>
        <authorList>
            <person name="Gilmore M.S."/>
            <person name="Schwartzman J."/>
            <person name="Van Tyne D."/>
            <person name="Martin M."/>
            <person name="Earl A.M."/>
            <person name="Manson A.L."/>
            <person name="Straub T."/>
            <person name="Salamzade R."/>
            <person name="Saavedra J."/>
            <person name="Lebreton F."/>
            <person name="Prichula J."/>
            <person name="Schaufler K."/>
            <person name="Gaca A."/>
            <person name="Sgardioli B."/>
            <person name="Wagenaar J."/>
            <person name="Strong T."/>
        </authorList>
    </citation>
    <scope>NUCLEOTIDE SEQUENCE [LARGE SCALE GENOMIC DNA]</scope>
    <source>
        <strain evidence="3 4">669A</strain>
    </source>
</reference>
<dbReference type="EMBL" id="JAFREM010000041">
    <property type="protein sequence ID" value="MBO1308719.1"/>
    <property type="molecule type" value="Genomic_DNA"/>
</dbReference>
<proteinExistence type="predicted"/>
<dbReference type="Pfam" id="PF01610">
    <property type="entry name" value="DDE_Tnp_ISL3"/>
    <property type="match status" value="2"/>
</dbReference>
<dbReference type="PANTHER" id="PTHR33498">
    <property type="entry name" value="TRANSPOSASE FOR INSERTION SEQUENCE ELEMENT IS1557"/>
    <property type="match status" value="1"/>
</dbReference>
<accession>A0ABS3LK34</accession>
<evidence type="ECO:0000313" key="3">
    <source>
        <dbReference type="EMBL" id="MBO1308719.1"/>
    </source>
</evidence>
<dbReference type="Proteomes" id="UP000664601">
    <property type="component" value="Unassembled WGS sequence"/>
</dbReference>
<protein>
    <submittedName>
        <fullName evidence="3">ISL3 family transposase</fullName>
    </submittedName>
</protein>
<evidence type="ECO:0000313" key="4">
    <source>
        <dbReference type="Proteomes" id="UP000664601"/>
    </source>
</evidence>
<feature type="domain" description="Transposase IS204/IS1001/IS1096/IS1165 DDE" evidence="1">
    <location>
        <begin position="448"/>
        <end position="572"/>
    </location>
</feature>
<dbReference type="PANTHER" id="PTHR33498:SF1">
    <property type="entry name" value="TRANSPOSASE FOR INSERTION SEQUENCE ELEMENT IS1557"/>
    <property type="match status" value="1"/>
</dbReference>
<feature type="domain" description="Transposase IS204/IS1001/IS1096/IS1165 zinc-finger" evidence="2">
    <location>
        <begin position="40"/>
        <end position="83"/>
    </location>
</feature>
<keyword evidence="4" id="KW-1185">Reference proteome</keyword>
<organism evidence="3 4">
    <name type="scientific">Candidatus Enterococcus moelleringii</name>
    <dbReference type="NCBI Taxonomy" id="2815325"/>
    <lineage>
        <taxon>Bacteria</taxon>
        <taxon>Bacillati</taxon>
        <taxon>Bacillota</taxon>
        <taxon>Bacilli</taxon>
        <taxon>Lactobacillales</taxon>
        <taxon>Enterococcaceae</taxon>
        <taxon>Enterococcus</taxon>
    </lineage>
</organism>
<dbReference type="InterPro" id="IPR002560">
    <property type="entry name" value="Transposase_DDE"/>
</dbReference>
<name>A0ABS3LK34_9ENTE</name>
<comment type="caution">
    <text evidence="3">The sequence shown here is derived from an EMBL/GenBank/DDBJ whole genome shotgun (WGS) entry which is preliminary data.</text>
</comment>
<dbReference type="Pfam" id="PF14690">
    <property type="entry name" value="Zn_ribbon_ISL3"/>
    <property type="match status" value="1"/>
</dbReference>
<gene>
    <name evidence="3" type="ORF">JZO70_21275</name>
</gene>
<evidence type="ECO:0000259" key="2">
    <source>
        <dbReference type="Pfam" id="PF14690"/>
    </source>
</evidence>
<feature type="domain" description="Transposase IS204/IS1001/IS1096/IS1165 DDE" evidence="1">
    <location>
        <begin position="158"/>
        <end position="338"/>
    </location>
</feature>
<dbReference type="RefSeq" id="WP_207675708.1">
    <property type="nucleotide sequence ID" value="NZ_JAFREM010000041.1"/>
</dbReference>
<dbReference type="NCBIfam" id="NF033550">
    <property type="entry name" value="transpos_ISL3"/>
    <property type="match status" value="1"/>
</dbReference>
<sequence length="596" mass="69570">MNYTELSHCSFLLDKNHFIYDVAEDTETVHLFIKSKLHQCPCPTCGTLCRKLTATYQRTLQDTPIHGKQTFIHANLYKYGCANPSCSRHVFTEIIPFARSSQVRTDALNTFILGVAIFLSNECASKVLSLLGVSVSNDTIQRLYDRLEFVDRPEVEAIGIDDVSIRKGQTYATAIYDMQDHQLLALLDGRTAPVLKEWLLQHKKVQIVARDRASAYAKAITEVLPDCIQVADRFHLLQNLITHLKKIFQSELPEKLFFRDGKLLDQEPEKIYVERTPDYAYLSSLSYDNSIPRNPDGSEKLFDNKKRDLNSVQYQKQAKSRQMKQQLIRRIQSYWEELEEKDILACAQQFTIHPVTLKKYLQMTEEEIRQMDQPKNYKKRKTVMDDYLNIIFKMMQDGLPNDTIYFYLLYKGCDKNQNTIWNYIHNISRNNFPNRQSMHSRQIFRQEYSKHVIMITRNRLLKYILTVNPKTKKEHQIEEYLPIIQEKYSIVSEIETIFKSFHTIIMGDSLEELDLFLQKYQDSIIAPFCQGIKKDIAPVKNAISHNISSGFVEGNNNKFKLIKRIVYGRSRLVNLSKKCLLAFSATQEDFSLRDLL</sequence>